<dbReference type="GeneID" id="105032117"/>
<reference evidence="11" key="1">
    <citation type="submission" date="2025-08" db="UniProtKB">
        <authorList>
            <consortium name="RefSeq"/>
        </authorList>
    </citation>
    <scope>IDENTIFICATION</scope>
</reference>
<keyword evidence="6 8" id="KW-1133">Transmembrane helix</keyword>
<dbReference type="KEGG" id="egu:105032117"/>
<organism evidence="10 11">
    <name type="scientific">Elaeis guineensis var. tenera</name>
    <name type="common">Oil palm</name>
    <dbReference type="NCBI Taxonomy" id="51953"/>
    <lineage>
        <taxon>Eukaryota</taxon>
        <taxon>Viridiplantae</taxon>
        <taxon>Streptophyta</taxon>
        <taxon>Embryophyta</taxon>
        <taxon>Tracheophyta</taxon>
        <taxon>Spermatophyta</taxon>
        <taxon>Magnoliopsida</taxon>
        <taxon>Liliopsida</taxon>
        <taxon>Arecaceae</taxon>
        <taxon>Arecoideae</taxon>
        <taxon>Cocoseae</taxon>
        <taxon>Elaeidinae</taxon>
        <taxon>Elaeis</taxon>
    </lineage>
</organism>
<dbReference type="InParanoid" id="A0A6I9Q8S1"/>
<dbReference type="GO" id="GO:0005886">
    <property type="term" value="C:plasma membrane"/>
    <property type="evidence" value="ECO:0007669"/>
    <property type="project" value="UniProtKB-SubCell"/>
</dbReference>
<gene>
    <name evidence="11" type="primary">LOC105032117</name>
</gene>
<dbReference type="PANTHER" id="PTHR36488:SF8">
    <property type="entry name" value="CASP-LIKE PROTEIN 1U1"/>
    <property type="match status" value="1"/>
</dbReference>
<dbReference type="AlphaFoldDB" id="A0A6I9Q8S1"/>
<accession>A0A6I9Q8S1</accession>
<evidence type="ECO:0000256" key="2">
    <source>
        <dbReference type="ARBA" id="ARBA00007651"/>
    </source>
</evidence>
<feature type="transmembrane region" description="Helical" evidence="8">
    <location>
        <begin position="76"/>
        <end position="99"/>
    </location>
</feature>
<sequence>MASPDELKPRAPEPVKPAMVINVVGADLALRFLLFATTLVSLVLMVTSKQTKLVHVPAPFPLYVVTHAKFNHSPALIYFVVAISVALLHSVLTGLISALPICKPAPEAKKLLVLAFLDSLILGVVASAMGAVASIAYIGFKGNSHVRWNKICNIYDKFCRYAGSSVIISLVASIILVLLVMISTYSLYRRSK</sequence>
<evidence type="ECO:0000256" key="7">
    <source>
        <dbReference type="ARBA" id="ARBA00023136"/>
    </source>
</evidence>
<keyword evidence="10" id="KW-1185">Reference proteome</keyword>
<dbReference type="Proteomes" id="UP000504607">
    <property type="component" value="Unplaced"/>
</dbReference>
<dbReference type="OrthoDB" id="1926504at2759"/>
<evidence type="ECO:0000256" key="5">
    <source>
        <dbReference type="ARBA" id="ARBA00022692"/>
    </source>
</evidence>
<feature type="transmembrane region" description="Helical" evidence="8">
    <location>
        <begin position="166"/>
        <end position="188"/>
    </location>
</feature>
<name>A0A6I9Q8S1_ELAGV</name>
<dbReference type="InterPro" id="IPR006459">
    <property type="entry name" value="CASP/CASPL"/>
</dbReference>
<keyword evidence="5 8" id="KW-0812">Transmembrane</keyword>
<dbReference type="InterPro" id="IPR006702">
    <property type="entry name" value="CASP_dom"/>
</dbReference>
<comment type="subunit">
    <text evidence="3 8">Homodimer and heterodimers.</text>
</comment>
<keyword evidence="7 8" id="KW-0472">Membrane</keyword>
<evidence type="ECO:0000313" key="10">
    <source>
        <dbReference type="Proteomes" id="UP000504607"/>
    </source>
</evidence>
<dbReference type="Pfam" id="PF04535">
    <property type="entry name" value="CASP_dom"/>
    <property type="match status" value="1"/>
</dbReference>
<comment type="subcellular location">
    <subcellularLocation>
        <location evidence="1 8">Cell membrane</location>
        <topology evidence="1 8">Multi-pass membrane protein</topology>
    </subcellularLocation>
</comment>
<protein>
    <recommendedName>
        <fullName evidence="8">CASP-like protein</fullName>
    </recommendedName>
</protein>
<keyword evidence="4 8" id="KW-1003">Cell membrane</keyword>
<dbReference type="RefSeq" id="XP_010904772.1">
    <property type="nucleotide sequence ID" value="XM_010906470.3"/>
</dbReference>
<proteinExistence type="inferred from homology"/>
<evidence type="ECO:0000313" key="11">
    <source>
        <dbReference type="RefSeq" id="XP_010904772.1"/>
    </source>
</evidence>
<feature type="transmembrane region" description="Helical" evidence="8">
    <location>
        <begin position="20"/>
        <end position="46"/>
    </location>
</feature>
<evidence type="ECO:0000256" key="6">
    <source>
        <dbReference type="ARBA" id="ARBA00022989"/>
    </source>
</evidence>
<feature type="transmembrane region" description="Helical" evidence="8">
    <location>
        <begin position="111"/>
        <end position="140"/>
    </location>
</feature>
<evidence type="ECO:0000259" key="9">
    <source>
        <dbReference type="Pfam" id="PF04535"/>
    </source>
</evidence>
<dbReference type="InterPro" id="IPR044173">
    <property type="entry name" value="CASPL"/>
</dbReference>
<evidence type="ECO:0000256" key="4">
    <source>
        <dbReference type="ARBA" id="ARBA00022475"/>
    </source>
</evidence>
<evidence type="ECO:0000256" key="3">
    <source>
        <dbReference type="ARBA" id="ARBA00011489"/>
    </source>
</evidence>
<dbReference type="NCBIfam" id="TIGR01569">
    <property type="entry name" value="A_tha_TIGR01569"/>
    <property type="match status" value="1"/>
</dbReference>
<feature type="domain" description="Casparian strip membrane protein" evidence="9">
    <location>
        <begin position="25"/>
        <end position="174"/>
    </location>
</feature>
<evidence type="ECO:0000256" key="1">
    <source>
        <dbReference type="ARBA" id="ARBA00004651"/>
    </source>
</evidence>
<comment type="similarity">
    <text evidence="2 8">Belongs to the Casparian strip membrane proteins (CASP) family.</text>
</comment>
<evidence type="ECO:0000256" key="8">
    <source>
        <dbReference type="RuleBase" id="RU361233"/>
    </source>
</evidence>
<dbReference type="PANTHER" id="PTHR36488">
    <property type="entry name" value="CASP-LIKE PROTEIN 1U1"/>
    <property type="match status" value="1"/>
</dbReference>